<name>E1X0G1_HALMS</name>
<evidence type="ECO:0000259" key="3">
    <source>
        <dbReference type="Pfam" id="PF01048"/>
    </source>
</evidence>
<feature type="compositionally biased region" description="Basic residues" evidence="2">
    <location>
        <begin position="1"/>
        <end position="42"/>
    </location>
</feature>
<dbReference type="KEGG" id="bmx:BMS_3236"/>
<reference evidence="5" key="1">
    <citation type="journal article" date="2013" name="ISME J.">
        <title>A small predatory core genome in the divergent marine Bacteriovorax marinus SJ and the terrestrial Bdellovibrio bacteriovorus.</title>
        <authorList>
            <person name="Crossman L.C."/>
            <person name="Chen H."/>
            <person name="Cerdeno-Tarraga A.M."/>
            <person name="Brooks K."/>
            <person name="Quail M.A."/>
            <person name="Pineiro S.A."/>
            <person name="Hobley L."/>
            <person name="Sockett R.E."/>
            <person name="Bentley S.D."/>
            <person name="Parkhill J."/>
            <person name="Williams H.N."/>
            <person name="Stine O.C."/>
        </authorList>
    </citation>
    <scope>NUCLEOTIDE SEQUENCE [LARGE SCALE GENOMIC DNA]</scope>
    <source>
        <strain evidence="5">ATCC BAA-682 / DSM 15412 / SJ</strain>
    </source>
</reference>
<evidence type="ECO:0000256" key="2">
    <source>
        <dbReference type="SAM" id="MobiDB-lite"/>
    </source>
</evidence>
<protein>
    <submittedName>
        <fullName evidence="4">AMP nucleosidase</fullName>
    </submittedName>
</protein>
<dbReference type="GO" id="GO:0008714">
    <property type="term" value="F:AMP nucleosidase activity"/>
    <property type="evidence" value="ECO:0007669"/>
    <property type="project" value="InterPro"/>
</dbReference>
<dbReference type="SUPFAM" id="SSF53167">
    <property type="entry name" value="Purine and uridine phosphorylases"/>
    <property type="match status" value="1"/>
</dbReference>
<feature type="coiled-coil region" evidence="1">
    <location>
        <begin position="85"/>
        <end position="112"/>
    </location>
</feature>
<dbReference type="Proteomes" id="UP000008963">
    <property type="component" value="Chromosome"/>
</dbReference>
<dbReference type="PANTHER" id="PTHR43691:SF6">
    <property type="entry name" value="AMP NUCLEOSIDASE"/>
    <property type="match status" value="1"/>
</dbReference>
<dbReference type="EMBL" id="FQ312005">
    <property type="protein sequence ID" value="CBW27987.1"/>
    <property type="molecule type" value="Genomic_DNA"/>
</dbReference>
<dbReference type="GO" id="GO:0005829">
    <property type="term" value="C:cytosol"/>
    <property type="evidence" value="ECO:0007669"/>
    <property type="project" value="TreeGrafter"/>
</dbReference>
<dbReference type="NCBIfam" id="NF005500">
    <property type="entry name" value="PRK07115.1"/>
    <property type="match status" value="1"/>
</dbReference>
<dbReference type="InterPro" id="IPR047039">
    <property type="entry name" value="AMN_phosphorylase"/>
</dbReference>
<dbReference type="GO" id="GO:0009116">
    <property type="term" value="P:nucleoside metabolic process"/>
    <property type="evidence" value="ECO:0007669"/>
    <property type="project" value="InterPro"/>
</dbReference>
<dbReference type="STRING" id="862908.BMS_3236"/>
<dbReference type="PATRIC" id="fig|862908.3.peg.3093"/>
<proteinExistence type="predicted"/>
<feature type="region of interest" description="Disordered" evidence="2">
    <location>
        <begin position="1"/>
        <end position="66"/>
    </location>
</feature>
<accession>E1X0G1</accession>
<dbReference type="HOGENOM" id="CLU_064264_0_0_7"/>
<evidence type="ECO:0000313" key="5">
    <source>
        <dbReference type="Proteomes" id="UP000008963"/>
    </source>
</evidence>
<keyword evidence="1" id="KW-0175">Coiled coil</keyword>
<evidence type="ECO:0000256" key="1">
    <source>
        <dbReference type="SAM" id="Coils"/>
    </source>
</evidence>
<dbReference type="eggNOG" id="COG2820">
    <property type="taxonomic scope" value="Bacteria"/>
</dbReference>
<sequence length="367" mass="40769">MAVKGKTAKKTSKSSTSKKKTKVTKKKAAKTSSKKASKKKSSAKSSAQSSVTAKLKKTKKASTLKVKSTPSSELAASVDPYSLVRLSTKRQVNSVEEKKARLRARRIHWNKEKEKIAIDMLERYTGHDIKDFQQQIILTNFHYYIERFNVLLDDAIYTKGSAFKASSSKKAQVTIIEFGVGSAMAALIGELVSVVNPKAVLFLGLAGSVHPSLKVGDFVLPIASIRAEGVSDHFLPPQVPALPTFKVQKFVSQILVEHGHDYRTGTIHSTDFRFWEFDDRFKQNLIEERVLAVEMETAALFTACFVSKVNIGALLLISDCPMKKGGIKTKSSAKEVFKKYTDIHIELGIEAMADIAERGEKVRHYNW</sequence>
<organism evidence="4 5">
    <name type="scientific">Halobacteriovorax marinus (strain ATCC BAA-682 / DSM 15412 / SJ)</name>
    <name type="common">Bacteriovorax marinus</name>
    <dbReference type="NCBI Taxonomy" id="862908"/>
    <lineage>
        <taxon>Bacteria</taxon>
        <taxon>Pseudomonadati</taxon>
        <taxon>Bdellovibrionota</taxon>
        <taxon>Bacteriovoracia</taxon>
        <taxon>Bacteriovoracales</taxon>
        <taxon>Halobacteriovoraceae</taxon>
        <taxon>Halobacteriovorax</taxon>
    </lineage>
</organism>
<dbReference type="Gene3D" id="3.40.50.1580">
    <property type="entry name" value="Nucleoside phosphorylase domain"/>
    <property type="match status" value="1"/>
</dbReference>
<feature type="compositionally biased region" description="Low complexity" evidence="2">
    <location>
        <begin position="43"/>
        <end position="53"/>
    </location>
</feature>
<gene>
    <name evidence="4" type="ordered locus">BMS_3236</name>
</gene>
<dbReference type="OrthoDB" id="5290827at2"/>
<dbReference type="InterPro" id="IPR035994">
    <property type="entry name" value="Nucleoside_phosphorylase_sf"/>
</dbReference>
<dbReference type="PANTHER" id="PTHR43691">
    <property type="entry name" value="URIDINE PHOSPHORYLASE"/>
    <property type="match status" value="1"/>
</dbReference>
<dbReference type="Pfam" id="PF01048">
    <property type="entry name" value="PNP_UDP_1"/>
    <property type="match status" value="1"/>
</dbReference>
<evidence type="ECO:0000313" key="4">
    <source>
        <dbReference type="EMBL" id="CBW27987.1"/>
    </source>
</evidence>
<dbReference type="InterPro" id="IPR000845">
    <property type="entry name" value="Nucleoside_phosphorylase_d"/>
</dbReference>
<keyword evidence="5" id="KW-1185">Reference proteome</keyword>
<dbReference type="RefSeq" id="WP_014245757.1">
    <property type="nucleotide sequence ID" value="NC_016620.1"/>
</dbReference>
<dbReference type="AlphaFoldDB" id="E1X0G1"/>
<feature type="domain" description="Nucleoside phosphorylase" evidence="3">
    <location>
        <begin position="168"/>
        <end position="323"/>
    </location>
</feature>
<dbReference type="CDD" id="cd17762">
    <property type="entry name" value="AMN"/>
    <property type="match status" value="1"/>
</dbReference>